<evidence type="ECO:0000256" key="1">
    <source>
        <dbReference type="ARBA" id="ARBA00009981"/>
    </source>
</evidence>
<dbReference type="OrthoDB" id="9800503at2"/>
<comment type="function">
    <text evidence="2">Antitoxin component of a type II toxin-antitoxin (TA) system.</text>
</comment>
<dbReference type="EMBL" id="BKAD01000028">
    <property type="protein sequence ID" value="GEP31310.1"/>
    <property type="molecule type" value="Genomic_DNA"/>
</dbReference>
<evidence type="ECO:0000256" key="2">
    <source>
        <dbReference type="RuleBase" id="RU362080"/>
    </source>
</evidence>
<gene>
    <name evidence="3" type="ORF">TPL01_24480</name>
</gene>
<name>A0A512L9Z7_9PROT</name>
<sequence length="82" mass="8672">MRQYNLYEAKTQLSQLVQAALDGEEVLIARAGKVAVRLVPVVSAQPATGGWGTLKIDATQLDAAFAPAVESEVARLFGKDSA</sequence>
<dbReference type="AlphaFoldDB" id="A0A512L9Z7"/>
<evidence type="ECO:0000313" key="4">
    <source>
        <dbReference type="Proteomes" id="UP000321337"/>
    </source>
</evidence>
<dbReference type="Gene3D" id="3.40.1620.10">
    <property type="entry name" value="YefM-like domain"/>
    <property type="match status" value="1"/>
</dbReference>
<dbReference type="Proteomes" id="UP000321337">
    <property type="component" value="Unassembled WGS sequence"/>
</dbReference>
<dbReference type="Pfam" id="PF02604">
    <property type="entry name" value="PhdYeFM_antitox"/>
    <property type="match status" value="1"/>
</dbReference>
<dbReference type="RefSeq" id="WP_147074176.1">
    <property type="nucleotide sequence ID" value="NZ_AP021884.1"/>
</dbReference>
<proteinExistence type="inferred from homology"/>
<protein>
    <recommendedName>
        <fullName evidence="2">Antitoxin</fullName>
    </recommendedName>
</protein>
<reference evidence="3 4" key="1">
    <citation type="submission" date="2019-07" db="EMBL/GenBank/DDBJ databases">
        <title>Whole genome shotgun sequence of Thiobacillus plumbophilus NBRC 107929.</title>
        <authorList>
            <person name="Hosoyama A."/>
            <person name="Uohara A."/>
            <person name="Ohji S."/>
            <person name="Ichikawa N."/>
        </authorList>
    </citation>
    <scope>NUCLEOTIDE SEQUENCE [LARGE SCALE GENOMIC DNA]</scope>
    <source>
        <strain evidence="3 4">NBRC 107929</strain>
    </source>
</reference>
<dbReference type="SUPFAM" id="SSF143120">
    <property type="entry name" value="YefM-like"/>
    <property type="match status" value="1"/>
</dbReference>
<accession>A0A512L9Z7</accession>
<evidence type="ECO:0000313" key="3">
    <source>
        <dbReference type="EMBL" id="GEP31310.1"/>
    </source>
</evidence>
<dbReference type="InterPro" id="IPR036165">
    <property type="entry name" value="YefM-like_sf"/>
</dbReference>
<keyword evidence="4" id="KW-1185">Reference proteome</keyword>
<comment type="caution">
    <text evidence="3">The sequence shown here is derived from an EMBL/GenBank/DDBJ whole genome shotgun (WGS) entry which is preliminary data.</text>
</comment>
<organism evidence="3 4">
    <name type="scientific">Sulfuriferula plumbiphila</name>
    <dbReference type="NCBI Taxonomy" id="171865"/>
    <lineage>
        <taxon>Bacteria</taxon>
        <taxon>Pseudomonadati</taxon>
        <taxon>Pseudomonadota</taxon>
        <taxon>Betaproteobacteria</taxon>
        <taxon>Nitrosomonadales</taxon>
        <taxon>Sulfuricellaceae</taxon>
        <taxon>Sulfuriferula</taxon>
    </lineage>
</organism>
<comment type="similarity">
    <text evidence="1 2">Belongs to the phD/YefM antitoxin family.</text>
</comment>
<dbReference type="InterPro" id="IPR006442">
    <property type="entry name" value="Antitoxin_Phd/YefM"/>
</dbReference>